<dbReference type="RefSeq" id="XP_044553935.1">
    <property type="nucleotide sequence ID" value="XM_044689412.1"/>
</dbReference>
<comment type="caution">
    <text evidence="7">The sequence shown here is derived from an EMBL/GenBank/DDBJ whole genome shotgun (WGS) entry which is preliminary data.</text>
</comment>
<reference evidence="7 8" key="1">
    <citation type="journal article" date="2018" name="BMC Genomics">
        <title>The genome of Naegleria lovaniensis, the basis for a comparative approach to unravel pathogenicity factors of the human pathogenic amoeba N. fowleri.</title>
        <authorList>
            <person name="Liechti N."/>
            <person name="Schurch N."/>
            <person name="Bruggmann R."/>
            <person name="Wittwer M."/>
        </authorList>
    </citation>
    <scope>NUCLEOTIDE SEQUENCE [LARGE SCALE GENOMIC DNA]</scope>
    <source>
        <strain evidence="7 8">ATCC 30569</strain>
    </source>
</reference>
<dbReference type="Pfam" id="PF00213">
    <property type="entry name" value="OSCP"/>
    <property type="match status" value="1"/>
</dbReference>
<dbReference type="Proteomes" id="UP000816034">
    <property type="component" value="Unassembled WGS sequence"/>
</dbReference>
<evidence type="ECO:0000256" key="5">
    <source>
        <dbReference type="ARBA" id="ARBA00023136"/>
    </source>
</evidence>
<evidence type="ECO:0000313" key="8">
    <source>
        <dbReference type="Proteomes" id="UP000816034"/>
    </source>
</evidence>
<dbReference type="InterPro" id="IPR000711">
    <property type="entry name" value="ATPase_OSCP/dsu"/>
</dbReference>
<evidence type="ECO:0000256" key="6">
    <source>
        <dbReference type="ARBA" id="ARBA00023310"/>
    </source>
</evidence>
<proteinExistence type="predicted"/>
<protein>
    <submittedName>
        <fullName evidence="7">Uncharacterized protein</fullName>
    </submittedName>
</protein>
<evidence type="ECO:0000313" key="7">
    <source>
        <dbReference type="EMBL" id="KAG2392041.1"/>
    </source>
</evidence>
<keyword evidence="2" id="KW-0813">Transport</keyword>
<keyword evidence="4" id="KW-0406">Ion transport</keyword>
<keyword evidence="3" id="KW-0375">Hydrogen ion transport</keyword>
<gene>
    <name evidence="7" type="ORF">C9374_013526</name>
</gene>
<keyword evidence="5" id="KW-0472">Membrane</keyword>
<organism evidence="7 8">
    <name type="scientific">Naegleria lovaniensis</name>
    <name type="common">Amoeba</name>
    <dbReference type="NCBI Taxonomy" id="51637"/>
    <lineage>
        <taxon>Eukaryota</taxon>
        <taxon>Discoba</taxon>
        <taxon>Heterolobosea</taxon>
        <taxon>Tetramitia</taxon>
        <taxon>Eutetramitia</taxon>
        <taxon>Vahlkampfiidae</taxon>
        <taxon>Naegleria</taxon>
    </lineage>
</organism>
<evidence type="ECO:0000256" key="1">
    <source>
        <dbReference type="ARBA" id="ARBA00004370"/>
    </source>
</evidence>
<dbReference type="GeneID" id="68105979"/>
<evidence type="ECO:0000256" key="2">
    <source>
        <dbReference type="ARBA" id="ARBA00022448"/>
    </source>
</evidence>
<evidence type="ECO:0000256" key="4">
    <source>
        <dbReference type="ARBA" id="ARBA00023065"/>
    </source>
</evidence>
<dbReference type="AlphaFoldDB" id="A0AA88H0Q8"/>
<accession>A0AA88H0Q8</accession>
<sequence length="230" mass="25899">MLRASKSLFRSSKNNSRLSILANQRANYFTDAFNENDKFTKELNKYPVITEGFGGEYAQQLFRHGFNTNQLGYIKLSLEEVLAFFKKQGTPLTATTEAFTQFLKQSGVAPEVGSDLLATVYQRGQETIFETIVREYAKLYNAHFQIAYGKLTMAEPLPAKYTTHLFKMKMAAVGTLAPLKTRVAFSQDYLPSDLGGWRADVGEDSIDKSYVTELGKIITDEKQNSVLRSL</sequence>
<dbReference type="GO" id="GO:0046933">
    <property type="term" value="F:proton-transporting ATP synthase activity, rotational mechanism"/>
    <property type="evidence" value="ECO:0007669"/>
    <property type="project" value="InterPro"/>
</dbReference>
<name>A0AA88H0Q8_NAELO</name>
<comment type="subcellular location">
    <subcellularLocation>
        <location evidence="1">Membrane</location>
    </subcellularLocation>
</comment>
<keyword evidence="8" id="KW-1185">Reference proteome</keyword>
<dbReference type="GO" id="GO:0016020">
    <property type="term" value="C:membrane"/>
    <property type="evidence" value="ECO:0007669"/>
    <property type="project" value="UniProtKB-SubCell"/>
</dbReference>
<dbReference type="EMBL" id="PYSW02000006">
    <property type="protein sequence ID" value="KAG2392041.1"/>
    <property type="molecule type" value="Genomic_DNA"/>
</dbReference>
<evidence type="ECO:0000256" key="3">
    <source>
        <dbReference type="ARBA" id="ARBA00022781"/>
    </source>
</evidence>
<keyword evidence="6" id="KW-0066">ATP synthesis</keyword>